<organism evidence="4 5">
    <name type="scientific">Vibrio diazotrophicus</name>
    <dbReference type="NCBI Taxonomy" id="685"/>
    <lineage>
        <taxon>Bacteria</taxon>
        <taxon>Pseudomonadati</taxon>
        <taxon>Pseudomonadota</taxon>
        <taxon>Gammaproteobacteria</taxon>
        <taxon>Vibrionales</taxon>
        <taxon>Vibrionaceae</taxon>
        <taxon>Vibrio</taxon>
    </lineage>
</organism>
<evidence type="ECO:0000313" key="4">
    <source>
        <dbReference type="EMBL" id="PNI02925.1"/>
    </source>
</evidence>
<keyword evidence="2" id="KW-0067">ATP-binding</keyword>
<dbReference type="GO" id="GO:0009898">
    <property type="term" value="C:cytoplasmic side of plasma membrane"/>
    <property type="evidence" value="ECO:0007669"/>
    <property type="project" value="TreeGrafter"/>
</dbReference>
<dbReference type="Gene3D" id="3.40.50.300">
    <property type="entry name" value="P-loop containing nucleotide triphosphate hydrolases"/>
    <property type="match status" value="1"/>
</dbReference>
<protein>
    <submittedName>
        <fullName evidence="4">Pilus assembly protein CpaE</fullName>
    </submittedName>
</protein>
<dbReference type="Proteomes" id="UP000236449">
    <property type="component" value="Unassembled WGS sequence"/>
</dbReference>
<evidence type="ECO:0000313" key="5">
    <source>
        <dbReference type="Proteomes" id="UP000236449"/>
    </source>
</evidence>
<evidence type="ECO:0000256" key="1">
    <source>
        <dbReference type="ARBA" id="ARBA00022741"/>
    </source>
</evidence>
<dbReference type="EMBL" id="POSK01000013">
    <property type="protein sequence ID" value="PNI02925.1"/>
    <property type="molecule type" value="Genomic_DNA"/>
</dbReference>
<dbReference type="AlphaFoldDB" id="A0A2J8HXE4"/>
<dbReference type="OrthoDB" id="9783172at2"/>
<feature type="domain" description="AAA" evidence="3">
    <location>
        <begin position="136"/>
        <end position="289"/>
    </location>
</feature>
<dbReference type="PANTHER" id="PTHR43384">
    <property type="entry name" value="SEPTUM SITE-DETERMINING PROTEIN MIND HOMOLOG, CHLOROPLASTIC-RELATED"/>
    <property type="match status" value="1"/>
</dbReference>
<dbReference type="GO" id="GO:0005524">
    <property type="term" value="F:ATP binding"/>
    <property type="evidence" value="ECO:0007669"/>
    <property type="project" value="UniProtKB-KW"/>
</dbReference>
<dbReference type="Pfam" id="PF13614">
    <property type="entry name" value="AAA_31"/>
    <property type="match status" value="1"/>
</dbReference>
<reference evidence="4 5" key="1">
    <citation type="submission" date="2018-01" db="EMBL/GenBank/DDBJ databases">
        <title>Draft genome sequences of six Vibrio diazotrophicus strains isolated from deep-sea sediments of the Baltic Sea.</title>
        <authorList>
            <person name="Castillo D."/>
            <person name="Vandieken V."/>
            <person name="Chiang O."/>
            <person name="Middelboe M."/>
        </authorList>
    </citation>
    <scope>NUCLEOTIDE SEQUENCE [LARGE SCALE GENOMIC DNA]</scope>
    <source>
        <strain evidence="4 5">60.27F</strain>
    </source>
</reference>
<dbReference type="GO" id="GO:0051782">
    <property type="term" value="P:negative regulation of cell division"/>
    <property type="evidence" value="ECO:0007669"/>
    <property type="project" value="TreeGrafter"/>
</dbReference>
<dbReference type="InterPro" id="IPR050625">
    <property type="entry name" value="ParA/MinD_ATPase"/>
</dbReference>
<sequence length="375" mass="41585">MAESVFNVVAFVLDDHSQQVFEQLDKNLTTQNIEIHKGSIEDARQWCVKHGVPHVLIVDGGDCIGLEGSLRNLAEYCPPQMKLIVLGKKQEVSLYRSLMFAGVNDYHTTPLDVDAIRLSLLHLQGYQIAKPLRQGRVICVLGSTGGCGASTIAANLGYFLAETQNQFVALVDFDLFHSQHPILLGTDYDPHLENIIEDAERIDETLLAHSSHQLTDRLHLFYAQDSQLPHDDADQPVQVVQALAEHYATVIVDVPDLNHPAMRAILAQADNCIFVTDYSLNSFRYLTKLTVNAPVKTQRQILVGNLCRNAKGRVPKQEMSKTLGLDISVELPFDAKAMEKSEREGVPLLTVRTKLSKKITQLGQLLGGSSTERKG</sequence>
<gene>
    <name evidence="4" type="ORF">C1N32_17355</name>
</gene>
<name>A0A2J8HXE4_VIBDI</name>
<dbReference type="GO" id="GO:0016887">
    <property type="term" value="F:ATP hydrolysis activity"/>
    <property type="evidence" value="ECO:0007669"/>
    <property type="project" value="TreeGrafter"/>
</dbReference>
<dbReference type="InterPro" id="IPR027417">
    <property type="entry name" value="P-loop_NTPase"/>
</dbReference>
<accession>A0A2J8HXE4</accession>
<dbReference type="PANTHER" id="PTHR43384:SF6">
    <property type="entry name" value="SEPTUM SITE-DETERMINING PROTEIN MIND HOMOLOG, CHLOROPLASTIC"/>
    <property type="match status" value="1"/>
</dbReference>
<dbReference type="Gene3D" id="3.40.50.2300">
    <property type="match status" value="1"/>
</dbReference>
<proteinExistence type="predicted"/>
<dbReference type="RefSeq" id="WP_102966917.1">
    <property type="nucleotide sequence ID" value="NZ_JAPWHJ010000027.1"/>
</dbReference>
<dbReference type="InterPro" id="IPR025669">
    <property type="entry name" value="AAA_dom"/>
</dbReference>
<keyword evidence="1" id="KW-0547">Nucleotide-binding</keyword>
<comment type="caution">
    <text evidence="4">The sequence shown here is derived from an EMBL/GenBank/DDBJ whole genome shotgun (WGS) entry which is preliminary data.</text>
</comment>
<dbReference type="GO" id="GO:0005829">
    <property type="term" value="C:cytosol"/>
    <property type="evidence" value="ECO:0007669"/>
    <property type="project" value="TreeGrafter"/>
</dbReference>
<evidence type="ECO:0000259" key="3">
    <source>
        <dbReference type="Pfam" id="PF13614"/>
    </source>
</evidence>
<evidence type="ECO:0000256" key="2">
    <source>
        <dbReference type="ARBA" id="ARBA00022840"/>
    </source>
</evidence>
<dbReference type="SUPFAM" id="SSF52540">
    <property type="entry name" value="P-loop containing nucleoside triphosphate hydrolases"/>
    <property type="match status" value="1"/>
</dbReference>